<keyword evidence="2" id="KW-1185">Reference proteome</keyword>
<dbReference type="AlphaFoldDB" id="A0A9P7W3U7"/>
<gene>
    <name evidence="1" type="ORF">BT62DRAFT_917107</name>
</gene>
<accession>A0A9P7W3U7</accession>
<dbReference type="EMBL" id="MU250526">
    <property type="protein sequence ID" value="KAG7450806.1"/>
    <property type="molecule type" value="Genomic_DNA"/>
</dbReference>
<evidence type="ECO:0000313" key="1">
    <source>
        <dbReference type="EMBL" id="KAG7450806.1"/>
    </source>
</evidence>
<organism evidence="1 2">
    <name type="scientific">Guyanagaster necrorhizus</name>
    <dbReference type="NCBI Taxonomy" id="856835"/>
    <lineage>
        <taxon>Eukaryota</taxon>
        <taxon>Fungi</taxon>
        <taxon>Dikarya</taxon>
        <taxon>Basidiomycota</taxon>
        <taxon>Agaricomycotina</taxon>
        <taxon>Agaricomycetes</taxon>
        <taxon>Agaricomycetidae</taxon>
        <taxon>Agaricales</taxon>
        <taxon>Marasmiineae</taxon>
        <taxon>Physalacriaceae</taxon>
        <taxon>Guyanagaster</taxon>
    </lineage>
</organism>
<dbReference type="OrthoDB" id="3020010at2759"/>
<dbReference type="Proteomes" id="UP000812287">
    <property type="component" value="Unassembled WGS sequence"/>
</dbReference>
<reference evidence="1" key="1">
    <citation type="submission" date="2020-11" db="EMBL/GenBank/DDBJ databases">
        <title>Adaptations for nitrogen fixation in a non-lichenized fungal sporocarp promotes dispersal by wood-feeding termites.</title>
        <authorList>
            <consortium name="DOE Joint Genome Institute"/>
            <person name="Koch R.A."/>
            <person name="Yoon G."/>
            <person name="Arayal U."/>
            <person name="Lail K."/>
            <person name="Amirebrahimi M."/>
            <person name="Labutti K."/>
            <person name="Lipzen A."/>
            <person name="Riley R."/>
            <person name="Barry K."/>
            <person name="Henrissat B."/>
            <person name="Grigoriev I.V."/>
            <person name="Herr J.R."/>
            <person name="Aime M.C."/>
        </authorList>
    </citation>
    <scope>NUCLEOTIDE SEQUENCE</scope>
    <source>
        <strain evidence="1">MCA 3950</strain>
    </source>
</reference>
<comment type="caution">
    <text evidence="1">The sequence shown here is derived from an EMBL/GenBank/DDBJ whole genome shotgun (WGS) entry which is preliminary data.</text>
</comment>
<evidence type="ECO:0000313" key="2">
    <source>
        <dbReference type="Proteomes" id="UP000812287"/>
    </source>
</evidence>
<dbReference type="RefSeq" id="XP_043044306.1">
    <property type="nucleotide sequence ID" value="XM_043184024.1"/>
</dbReference>
<sequence length="304" mass="34666">MPLNDRIPPPRLSTKWERDEQRLPETNLALQLEYFQRSQRRTESQKNVAITKIIEIIVEVEKRSLLFPSLRPEDWNTSWEHLCSSGILSHQLCLAIAFQVEKREPGPMAFEYSRKLQSTLGLRFYIGVGSVDALRNLDLEAKWITAIAIPAARRQHALVGLSEACAIAGNLNDVRGFTGDILPDNISVVPQAPRLNRDPQSDLYIRTKEGRRGTTVSRESTLLFLAYRALVCHYTVWFCPAKRLDQGHSWDFKAVIDQMAKEYESVIQLRNRSWVRCVYGVPSVVSCEAKVWFVWAAGTEPVAI</sequence>
<name>A0A9P7W3U7_9AGAR</name>
<protein>
    <submittedName>
        <fullName evidence="1">Uncharacterized protein</fullName>
    </submittedName>
</protein>
<proteinExistence type="predicted"/>
<dbReference type="GeneID" id="66106321"/>